<dbReference type="Pfam" id="PF13302">
    <property type="entry name" value="Acetyltransf_3"/>
    <property type="match status" value="1"/>
</dbReference>
<gene>
    <name evidence="2" type="ORF">J2X26_000919</name>
</gene>
<dbReference type="PANTHER" id="PTHR43792">
    <property type="entry name" value="GNAT FAMILY, PUTATIVE (AFU_ORTHOLOGUE AFUA_3G00765)-RELATED-RELATED"/>
    <property type="match status" value="1"/>
</dbReference>
<organism evidence="2 3">
    <name type="scientific">Cellulomonas humilata</name>
    <dbReference type="NCBI Taxonomy" id="144055"/>
    <lineage>
        <taxon>Bacteria</taxon>
        <taxon>Bacillati</taxon>
        <taxon>Actinomycetota</taxon>
        <taxon>Actinomycetes</taxon>
        <taxon>Micrococcales</taxon>
        <taxon>Cellulomonadaceae</taxon>
        <taxon>Cellulomonas</taxon>
    </lineage>
</organism>
<proteinExistence type="predicted"/>
<dbReference type="Proteomes" id="UP001239626">
    <property type="component" value="Unassembled WGS sequence"/>
</dbReference>
<name>A0ABU0ECQ2_9CELL</name>
<dbReference type="InterPro" id="IPR051531">
    <property type="entry name" value="N-acetyltransferase"/>
</dbReference>
<keyword evidence="3" id="KW-1185">Reference proteome</keyword>
<feature type="domain" description="N-acetyltransferase" evidence="1">
    <location>
        <begin position="1"/>
        <end position="106"/>
    </location>
</feature>
<evidence type="ECO:0000313" key="3">
    <source>
        <dbReference type="Proteomes" id="UP001239626"/>
    </source>
</evidence>
<dbReference type="SUPFAM" id="SSF55729">
    <property type="entry name" value="Acyl-CoA N-acyltransferases (Nat)"/>
    <property type="match status" value="1"/>
</dbReference>
<dbReference type="InterPro" id="IPR000182">
    <property type="entry name" value="GNAT_dom"/>
</dbReference>
<protein>
    <submittedName>
        <fullName evidence="2">RimJ/RimL family protein N-acetyltransferase</fullName>
    </submittedName>
</protein>
<evidence type="ECO:0000259" key="1">
    <source>
        <dbReference type="PROSITE" id="PS51186"/>
    </source>
</evidence>
<sequence length="111" mass="12133">MIDLDGAMVGIVQFERRDVDYEVRQAAGHVDLGYLLLPEAWGRRYATEACEAALSWFAGALPGEAVVLITQTANVPSMRLAGRLGFVEVERFEAYNAEQWVGTWTPAAATG</sequence>
<dbReference type="PANTHER" id="PTHR43792:SF1">
    <property type="entry name" value="N-ACETYLTRANSFERASE DOMAIN-CONTAINING PROTEIN"/>
    <property type="match status" value="1"/>
</dbReference>
<dbReference type="InterPro" id="IPR016181">
    <property type="entry name" value="Acyl_CoA_acyltransferase"/>
</dbReference>
<evidence type="ECO:0000313" key="2">
    <source>
        <dbReference type="EMBL" id="MDQ0372622.1"/>
    </source>
</evidence>
<dbReference type="PROSITE" id="PS51186">
    <property type="entry name" value="GNAT"/>
    <property type="match status" value="1"/>
</dbReference>
<dbReference type="EMBL" id="JAUSVB010000001">
    <property type="protein sequence ID" value="MDQ0372622.1"/>
    <property type="molecule type" value="Genomic_DNA"/>
</dbReference>
<dbReference type="Gene3D" id="3.40.630.30">
    <property type="match status" value="1"/>
</dbReference>
<reference evidence="2 3" key="1">
    <citation type="submission" date="2023-07" db="EMBL/GenBank/DDBJ databases">
        <title>Sorghum-associated microbial communities from plants grown in Nebraska, USA.</title>
        <authorList>
            <person name="Schachtman D."/>
        </authorList>
    </citation>
    <scope>NUCLEOTIDE SEQUENCE [LARGE SCALE GENOMIC DNA]</scope>
    <source>
        <strain evidence="2 3">BE332</strain>
    </source>
</reference>
<comment type="caution">
    <text evidence="2">The sequence shown here is derived from an EMBL/GenBank/DDBJ whole genome shotgun (WGS) entry which is preliminary data.</text>
</comment>
<accession>A0ABU0ECQ2</accession>